<gene>
    <name evidence="2" type="ORF">CR513_27389</name>
</gene>
<evidence type="ECO:0000313" key="2">
    <source>
        <dbReference type="EMBL" id="RDX90721.1"/>
    </source>
</evidence>
<dbReference type="AlphaFoldDB" id="A0A371GJI5"/>
<feature type="compositionally biased region" description="Polar residues" evidence="1">
    <location>
        <begin position="56"/>
        <end position="68"/>
    </location>
</feature>
<organism evidence="2 3">
    <name type="scientific">Mucuna pruriens</name>
    <name type="common">Velvet bean</name>
    <name type="synonym">Dolichos pruriens</name>
    <dbReference type="NCBI Taxonomy" id="157652"/>
    <lineage>
        <taxon>Eukaryota</taxon>
        <taxon>Viridiplantae</taxon>
        <taxon>Streptophyta</taxon>
        <taxon>Embryophyta</taxon>
        <taxon>Tracheophyta</taxon>
        <taxon>Spermatophyta</taxon>
        <taxon>Magnoliopsida</taxon>
        <taxon>eudicotyledons</taxon>
        <taxon>Gunneridae</taxon>
        <taxon>Pentapetalae</taxon>
        <taxon>rosids</taxon>
        <taxon>fabids</taxon>
        <taxon>Fabales</taxon>
        <taxon>Fabaceae</taxon>
        <taxon>Papilionoideae</taxon>
        <taxon>50 kb inversion clade</taxon>
        <taxon>NPAAA clade</taxon>
        <taxon>indigoferoid/millettioid clade</taxon>
        <taxon>Phaseoleae</taxon>
        <taxon>Mucuna</taxon>
    </lineage>
</organism>
<evidence type="ECO:0000256" key="1">
    <source>
        <dbReference type="SAM" id="MobiDB-lite"/>
    </source>
</evidence>
<reference evidence="2" key="1">
    <citation type="submission" date="2018-05" db="EMBL/GenBank/DDBJ databases">
        <title>Draft genome of Mucuna pruriens seed.</title>
        <authorList>
            <person name="Nnadi N.E."/>
            <person name="Vos R."/>
            <person name="Hasami M.H."/>
            <person name="Devisetty U.K."/>
            <person name="Aguiy J.C."/>
        </authorList>
    </citation>
    <scope>NUCLEOTIDE SEQUENCE [LARGE SCALE GENOMIC DNA]</scope>
    <source>
        <strain evidence="2">JCA_2017</strain>
    </source>
</reference>
<evidence type="ECO:0000313" key="3">
    <source>
        <dbReference type="Proteomes" id="UP000257109"/>
    </source>
</evidence>
<accession>A0A371GJI5</accession>
<proteinExistence type="predicted"/>
<name>A0A371GJI5_MUCPR</name>
<feature type="region of interest" description="Disordered" evidence="1">
    <location>
        <begin position="49"/>
        <end position="80"/>
    </location>
</feature>
<sequence length="111" mass="12528">MIELTSLVRQLVVGQHQPSITTRVCGICTSMEHPTDMCLTLQETESKYPKSYGKQPYQSRPFDNQQFGKQPFWPKPSQGPYAAQQFGPALNAPQGPTGYRQLTLQYHAPPF</sequence>
<protein>
    <submittedName>
        <fullName evidence="2">Uncharacterized protein</fullName>
    </submittedName>
</protein>
<dbReference type="Proteomes" id="UP000257109">
    <property type="component" value="Unassembled WGS sequence"/>
</dbReference>
<feature type="non-terminal residue" evidence="2">
    <location>
        <position position="1"/>
    </location>
</feature>
<dbReference type="EMBL" id="QJKJ01005307">
    <property type="protein sequence ID" value="RDX90721.1"/>
    <property type="molecule type" value="Genomic_DNA"/>
</dbReference>
<keyword evidence="3" id="KW-1185">Reference proteome</keyword>
<dbReference type="OrthoDB" id="778454at2759"/>
<comment type="caution">
    <text evidence="2">The sequence shown here is derived from an EMBL/GenBank/DDBJ whole genome shotgun (WGS) entry which is preliminary data.</text>
</comment>